<dbReference type="KEGG" id="bpj:B2904_orf873"/>
<evidence type="ECO:0000313" key="1">
    <source>
        <dbReference type="EMBL" id="AFR70216.1"/>
    </source>
</evidence>
<name>J9UE93_BRAPL</name>
<dbReference type="RefSeq" id="WP_014935647.1">
    <property type="nucleotide sequence ID" value="NC_018607.1"/>
</dbReference>
<sequence>MIELTKDKKHIIIKRDGREEPFNEEKLKKLLTGLQTEKKALLMHC</sequence>
<gene>
    <name evidence="1" type="ORF">B2904_orf873</name>
</gene>
<dbReference type="PATRIC" id="fig|1133568.3.peg.868"/>
<dbReference type="EMBL" id="CP003490">
    <property type="protein sequence ID" value="AFR70216.1"/>
    <property type="molecule type" value="Genomic_DNA"/>
</dbReference>
<proteinExistence type="predicted"/>
<dbReference type="Proteomes" id="UP000007346">
    <property type="component" value="Chromosome"/>
</dbReference>
<accession>J9UE93</accession>
<organism evidence="1 2">
    <name type="scientific">Brachyspira pilosicoli B2904</name>
    <dbReference type="NCBI Taxonomy" id="1133568"/>
    <lineage>
        <taxon>Bacteria</taxon>
        <taxon>Pseudomonadati</taxon>
        <taxon>Spirochaetota</taxon>
        <taxon>Spirochaetia</taxon>
        <taxon>Brachyspirales</taxon>
        <taxon>Brachyspiraceae</taxon>
        <taxon>Brachyspira</taxon>
    </lineage>
</organism>
<dbReference type="HOGENOM" id="CLU_3196872_0_0_12"/>
<reference evidence="1 2" key="1">
    <citation type="journal article" date="2012" name="BMC Genomics">
        <title>Comparative genomics of Brachyspira pilosicoli strains: genome rearrangements, reductions and correlation of genetic compliment with phenotypic diversity.</title>
        <authorList>
            <person name="Mappley L.J."/>
            <person name="Black M.L."/>
            <person name="Abuoun M."/>
            <person name="Darby A.C."/>
            <person name="Woodward M.J."/>
            <person name="Parkhill J."/>
            <person name="Turner A.K."/>
            <person name="Bellgard M.I."/>
            <person name="La T."/>
            <person name="Phillips N.D."/>
            <person name="La Ragione R.M."/>
            <person name="Hampson D.J."/>
        </authorList>
    </citation>
    <scope>NUCLEOTIDE SEQUENCE [LARGE SCALE GENOMIC DNA]</scope>
    <source>
        <strain evidence="1">B2904</strain>
    </source>
</reference>
<evidence type="ECO:0000313" key="2">
    <source>
        <dbReference type="Proteomes" id="UP000007346"/>
    </source>
</evidence>
<protein>
    <submittedName>
        <fullName evidence="1">Ribonucleotide-diphosphate reductase subunit alpha</fullName>
    </submittedName>
</protein>
<dbReference type="AlphaFoldDB" id="J9UE93"/>